<dbReference type="EMBL" id="OW240914">
    <property type="protein sequence ID" value="CAH2276907.1"/>
    <property type="molecule type" value="Genomic_DNA"/>
</dbReference>
<keyword evidence="2" id="KW-1185">Reference proteome</keyword>
<gene>
    <name evidence="1" type="ORF">PECUL_23A061306</name>
</gene>
<dbReference type="AlphaFoldDB" id="A0AAD1VXA0"/>
<name>A0AAD1VXA0_PELCU</name>
<protein>
    <submittedName>
        <fullName evidence="1">Uncharacterized protein</fullName>
    </submittedName>
</protein>
<reference evidence="1" key="1">
    <citation type="submission" date="2022-03" db="EMBL/GenBank/DDBJ databases">
        <authorList>
            <person name="Alioto T."/>
            <person name="Alioto T."/>
            <person name="Gomez Garrido J."/>
        </authorList>
    </citation>
    <scope>NUCLEOTIDE SEQUENCE</scope>
</reference>
<accession>A0AAD1VXA0</accession>
<organism evidence="1 2">
    <name type="scientific">Pelobates cultripes</name>
    <name type="common">Western spadefoot toad</name>
    <dbReference type="NCBI Taxonomy" id="61616"/>
    <lineage>
        <taxon>Eukaryota</taxon>
        <taxon>Metazoa</taxon>
        <taxon>Chordata</taxon>
        <taxon>Craniata</taxon>
        <taxon>Vertebrata</taxon>
        <taxon>Euteleostomi</taxon>
        <taxon>Amphibia</taxon>
        <taxon>Batrachia</taxon>
        <taxon>Anura</taxon>
        <taxon>Pelobatoidea</taxon>
        <taxon>Pelobatidae</taxon>
        <taxon>Pelobates</taxon>
    </lineage>
</organism>
<proteinExistence type="predicted"/>
<dbReference type="Proteomes" id="UP001295444">
    <property type="component" value="Chromosome 03"/>
</dbReference>
<sequence length="72" mass="8125">MNASLETRTLHPITGVPHHTLPGLFTTLKRHNNPSITLLTPNYGHLHRASRSFLLVQRRTEIHGETPSSDHI</sequence>
<evidence type="ECO:0000313" key="1">
    <source>
        <dbReference type="EMBL" id="CAH2276907.1"/>
    </source>
</evidence>
<evidence type="ECO:0000313" key="2">
    <source>
        <dbReference type="Proteomes" id="UP001295444"/>
    </source>
</evidence>